<dbReference type="Proteomes" id="UP000594454">
    <property type="component" value="Chromosome 5"/>
</dbReference>
<proteinExistence type="predicted"/>
<evidence type="ECO:0000313" key="1">
    <source>
        <dbReference type="EMBL" id="CAD7090117.1"/>
    </source>
</evidence>
<evidence type="ECO:0000313" key="2">
    <source>
        <dbReference type="Proteomes" id="UP000594454"/>
    </source>
</evidence>
<sequence>MSNKFLPVSLFGLELVRLCRVKDVKVCLLLVNNDRPLKCKKFLILNRLYRRCYLGDMAATQIRQGLFVVTATIAQYKDMVV</sequence>
<reference evidence="1 2" key="1">
    <citation type="submission" date="2020-11" db="EMBL/GenBank/DDBJ databases">
        <authorList>
            <person name="Wallbank WR R."/>
            <person name="Pardo Diaz C."/>
            <person name="Kozak K."/>
            <person name="Martin S."/>
            <person name="Jiggins C."/>
            <person name="Moest M."/>
            <person name="Warren A I."/>
            <person name="Generalovic N T."/>
            <person name="Byers J.R.P. K."/>
            <person name="Montejo-Kovacevich G."/>
            <person name="Yen C E."/>
        </authorList>
    </citation>
    <scope>NUCLEOTIDE SEQUENCE [LARGE SCALE GENOMIC DNA]</scope>
</reference>
<name>A0A7R8UZY3_HERIL</name>
<accession>A0A7R8UZY3</accession>
<dbReference type="InParanoid" id="A0A7R8UZY3"/>
<organism evidence="1 2">
    <name type="scientific">Hermetia illucens</name>
    <name type="common">Black soldier fly</name>
    <dbReference type="NCBI Taxonomy" id="343691"/>
    <lineage>
        <taxon>Eukaryota</taxon>
        <taxon>Metazoa</taxon>
        <taxon>Ecdysozoa</taxon>
        <taxon>Arthropoda</taxon>
        <taxon>Hexapoda</taxon>
        <taxon>Insecta</taxon>
        <taxon>Pterygota</taxon>
        <taxon>Neoptera</taxon>
        <taxon>Endopterygota</taxon>
        <taxon>Diptera</taxon>
        <taxon>Brachycera</taxon>
        <taxon>Stratiomyomorpha</taxon>
        <taxon>Stratiomyidae</taxon>
        <taxon>Hermetiinae</taxon>
        <taxon>Hermetia</taxon>
    </lineage>
</organism>
<dbReference type="EMBL" id="LR899013">
    <property type="protein sequence ID" value="CAD7090117.1"/>
    <property type="molecule type" value="Genomic_DNA"/>
</dbReference>
<gene>
    <name evidence="1" type="ORF">HERILL_LOCUS12623</name>
</gene>
<dbReference type="AlphaFoldDB" id="A0A7R8UZY3"/>
<keyword evidence="2" id="KW-1185">Reference proteome</keyword>
<protein>
    <submittedName>
        <fullName evidence="1">Uncharacterized protein</fullName>
    </submittedName>
</protein>